<sequence>MNRIRLHVLPTKRFKTFSISLYAGLPLKEETVTPVALIPFVLRRGTASTPETIAFRERLDDLYGAGFGFDIYKRGDAQIVQFRLDVINDRFVSSDQPLLSESLQLLGEVLTAPALENNTFRSKYVEAEKETLRKRLDAIINDKIRYAAERCIEEMCSDEPYRLHALGQRSDIDAITAESLTQQYRNWLAEASFDLYVVGDTTLEEVESLVSRAFQIGAGEPAAYQRSAAPRAVDEVKTVIEQMDVSQGKLNMGLRTHTTYADDDYPAALLFNGILGGYPHSKLFLNVREKASLAYYAASRFDGHKGICTIQSGIEIDNFERATAIIKEQLDSMRAGNYSELELSQTKAMIANHLRELKDSANEMIAYDFNAVLSGRERTSEELLELVQNVTSEQISQVARKTELDTIYFLRDRKEA</sequence>
<dbReference type="EMBL" id="JACHXK010000002">
    <property type="protein sequence ID" value="MBB3109456.1"/>
    <property type="molecule type" value="Genomic_DNA"/>
</dbReference>
<comment type="caution">
    <text evidence="2">The sequence shown here is derived from an EMBL/GenBank/DDBJ whole genome shotgun (WGS) entry which is preliminary data.</text>
</comment>
<proteinExistence type="predicted"/>
<dbReference type="AlphaFoldDB" id="A0A7W5AWD2"/>
<dbReference type="SUPFAM" id="SSF63411">
    <property type="entry name" value="LuxS/MPP-like metallohydrolase"/>
    <property type="match status" value="2"/>
</dbReference>
<dbReference type="GO" id="GO:0046872">
    <property type="term" value="F:metal ion binding"/>
    <property type="evidence" value="ECO:0007669"/>
    <property type="project" value="InterPro"/>
</dbReference>
<gene>
    <name evidence="2" type="ORF">FHS18_001508</name>
</gene>
<name>A0A7W5AWD2_9BACL</name>
<dbReference type="PANTHER" id="PTHR11851:SF186">
    <property type="entry name" value="INACTIVE METALLOPROTEASE YMFF-RELATED"/>
    <property type="match status" value="1"/>
</dbReference>
<dbReference type="Pfam" id="PF05193">
    <property type="entry name" value="Peptidase_M16_C"/>
    <property type="match status" value="1"/>
</dbReference>
<feature type="domain" description="Peptidase M16 C-terminal" evidence="1">
    <location>
        <begin position="175"/>
        <end position="348"/>
    </location>
</feature>
<organism evidence="2 3">
    <name type="scientific">Paenibacillus phyllosphaerae</name>
    <dbReference type="NCBI Taxonomy" id="274593"/>
    <lineage>
        <taxon>Bacteria</taxon>
        <taxon>Bacillati</taxon>
        <taxon>Bacillota</taxon>
        <taxon>Bacilli</taxon>
        <taxon>Bacillales</taxon>
        <taxon>Paenibacillaceae</taxon>
        <taxon>Paenibacillus</taxon>
    </lineage>
</organism>
<protein>
    <submittedName>
        <fullName evidence="2">Putative Zn-dependent peptidase</fullName>
    </submittedName>
</protein>
<dbReference type="Gene3D" id="3.30.830.10">
    <property type="entry name" value="Metalloenzyme, LuxS/M16 peptidase-like"/>
    <property type="match status" value="2"/>
</dbReference>
<accession>A0A7W5AWD2</accession>
<dbReference type="PANTHER" id="PTHR11851">
    <property type="entry name" value="METALLOPROTEASE"/>
    <property type="match status" value="1"/>
</dbReference>
<evidence type="ECO:0000313" key="3">
    <source>
        <dbReference type="Proteomes" id="UP000570361"/>
    </source>
</evidence>
<keyword evidence="3" id="KW-1185">Reference proteome</keyword>
<evidence type="ECO:0000259" key="1">
    <source>
        <dbReference type="Pfam" id="PF05193"/>
    </source>
</evidence>
<dbReference type="NCBIfam" id="NF047422">
    <property type="entry name" value="YfmF_fam"/>
    <property type="match status" value="1"/>
</dbReference>
<dbReference type="InterPro" id="IPR007863">
    <property type="entry name" value="Peptidase_M16_C"/>
</dbReference>
<reference evidence="2 3" key="1">
    <citation type="submission" date="2020-08" db="EMBL/GenBank/DDBJ databases">
        <title>Genomic Encyclopedia of Type Strains, Phase III (KMG-III): the genomes of soil and plant-associated and newly described type strains.</title>
        <authorList>
            <person name="Whitman W."/>
        </authorList>
    </citation>
    <scope>NUCLEOTIDE SEQUENCE [LARGE SCALE GENOMIC DNA]</scope>
    <source>
        <strain evidence="2 3">CECT 5862</strain>
    </source>
</reference>
<dbReference type="InterPro" id="IPR050361">
    <property type="entry name" value="MPP/UQCRC_Complex"/>
</dbReference>
<evidence type="ECO:0000313" key="2">
    <source>
        <dbReference type="EMBL" id="MBB3109456.1"/>
    </source>
</evidence>
<dbReference type="Proteomes" id="UP000570361">
    <property type="component" value="Unassembled WGS sequence"/>
</dbReference>
<dbReference type="InterPro" id="IPR011249">
    <property type="entry name" value="Metalloenz_LuxS/M16"/>
</dbReference>